<proteinExistence type="predicted"/>
<gene>
    <name evidence="1" type="ORF">M1B34_11330</name>
</gene>
<reference evidence="1 2" key="1">
    <citation type="journal article" date="2022" name="Int. J. Syst. Evol. Microbiol.">
        <title>Pseudomonas aegrilactucae sp. nov. and Pseudomonas morbosilactucae sp. nov., pathogens causing bacterial rot of lettuce in Japan.</title>
        <authorList>
            <person name="Sawada H."/>
            <person name="Fujikawa T."/>
            <person name="Satou M."/>
        </authorList>
    </citation>
    <scope>NUCLEOTIDE SEQUENCE [LARGE SCALE GENOMIC DNA]</scope>
    <source>
        <strain evidence="1 2">MAFF 302030</strain>
    </source>
</reference>
<comment type="caution">
    <text evidence="1">The sequence shown here is derived from an EMBL/GenBank/DDBJ whole genome shotgun (WGS) entry which is preliminary data.</text>
</comment>
<name>A0A9X1YUI3_9PSED</name>
<dbReference type="AlphaFoldDB" id="A0A9X1YUI3"/>
<evidence type="ECO:0000313" key="1">
    <source>
        <dbReference type="EMBL" id="MCK9798300.1"/>
    </source>
</evidence>
<dbReference type="Pfam" id="PF19925">
    <property type="entry name" value="DUF6388"/>
    <property type="match status" value="1"/>
</dbReference>
<reference evidence="1 2" key="2">
    <citation type="journal article" date="2023" name="Plant Pathol.">
        <title>Dismantling and reorganizing Pseudomonas marginalis sensu#lato.</title>
        <authorList>
            <person name="Sawada H."/>
            <person name="Fujikawa T."/>
            <person name="Satou M."/>
        </authorList>
    </citation>
    <scope>NUCLEOTIDE SEQUENCE [LARGE SCALE GENOMIC DNA]</scope>
    <source>
        <strain evidence="1 2">MAFF 302030</strain>
    </source>
</reference>
<accession>A0A9X1YUI3</accession>
<protein>
    <submittedName>
        <fullName evidence="1">DUF6388 family protein</fullName>
    </submittedName>
</protein>
<dbReference type="EMBL" id="JALQCW010000023">
    <property type="protein sequence ID" value="MCK9798300.1"/>
    <property type="molecule type" value="Genomic_DNA"/>
</dbReference>
<dbReference type="Proteomes" id="UP001155059">
    <property type="component" value="Unassembled WGS sequence"/>
</dbReference>
<organism evidence="1 2">
    <name type="scientific">Pseudomonas morbosilactucae</name>
    <dbReference type="NCBI Taxonomy" id="2938197"/>
    <lineage>
        <taxon>Bacteria</taxon>
        <taxon>Pseudomonadati</taxon>
        <taxon>Pseudomonadota</taxon>
        <taxon>Gammaproteobacteria</taxon>
        <taxon>Pseudomonadales</taxon>
        <taxon>Pseudomonadaceae</taxon>
        <taxon>Pseudomonas</taxon>
    </lineage>
</organism>
<sequence length="87" mass="9549">MQAYVEARPALRQQLATLPLAQHAAYVQQALDEEAAALHIAPWELHLQLLASSPEELAALQLAAHREIAEFANMPWAEYCALTGCKA</sequence>
<dbReference type="InterPro" id="IPR045662">
    <property type="entry name" value="DUF6388"/>
</dbReference>
<evidence type="ECO:0000313" key="2">
    <source>
        <dbReference type="Proteomes" id="UP001155059"/>
    </source>
</evidence>